<accession>A0A1M5EJL2</accession>
<dbReference type="Pfam" id="PF00072">
    <property type="entry name" value="Response_reg"/>
    <property type="match status" value="1"/>
</dbReference>
<dbReference type="PROSITE" id="PS00676">
    <property type="entry name" value="SIGMA54_INTERACT_2"/>
    <property type="match status" value="1"/>
</dbReference>
<keyword evidence="5" id="KW-0010">Activator</keyword>
<feature type="domain" description="Response regulatory" evidence="10">
    <location>
        <begin position="42"/>
        <end position="156"/>
    </location>
</feature>
<keyword evidence="2" id="KW-0067">ATP-binding</keyword>
<dbReference type="SUPFAM" id="SSF52540">
    <property type="entry name" value="P-loop containing nucleoside triphosphate hydrolases"/>
    <property type="match status" value="1"/>
</dbReference>
<dbReference type="Pfam" id="PF02954">
    <property type="entry name" value="HTH_8"/>
    <property type="match status" value="1"/>
</dbReference>
<dbReference type="InterPro" id="IPR025943">
    <property type="entry name" value="Sigma_54_int_dom_ATP-bd_2"/>
</dbReference>
<evidence type="ECO:0000259" key="10">
    <source>
        <dbReference type="PROSITE" id="PS50110"/>
    </source>
</evidence>
<evidence type="ECO:0000256" key="1">
    <source>
        <dbReference type="ARBA" id="ARBA00022741"/>
    </source>
</evidence>
<dbReference type="Proteomes" id="UP000184076">
    <property type="component" value="Unassembled WGS sequence"/>
</dbReference>
<dbReference type="Gene3D" id="3.40.50.300">
    <property type="entry name" value="P-loop containing nucleotide triphosphate hydrolases"/>
    <property type="match status" value="1"/>
</dbReference>
<dbReference type="InterPro" id="IPR002078">
    <property type="entry name" value="Sigma_54_int"/>
</dbReference>
<dbReference type="GO" id="GO:0005524">
    <property type="term" value="F:ATP binding"/>
    <property type="evidence" value="ECO:0007669"/>
    <property type="project" value="UniProtKB-KW"/>
</dbReference>
<keyword evidence="8" id="KW-0175">Coiled coil</keyword>
<dbReference type="Pfam" id="PF00158">
    <property type="entry name" value="Sigma54_activat"/>
    <property type="match status" value="1"/>
</dbReference>
<dbReference type="PRINTS" id="PR01590">
    <property type="entry name" value="HTHFIS"/>
</dbReference>
<dbReference type="Gene3D" id="1.10.8.60">
    <property type="match status" value="1"/>
</dbReference>
<dbReference type="InterPro" id="IPR003593">
    <property type="entry name" value="AAA+_ATPase"/>
</dbReference>
<keyword evidence="1" id="KW-0547">Nucleotide-binding</keyword>
<evidence type="ECO:0000256" key="8">
    <source>
        <dbReference type="SAM" id="Coils"/>
    </source>
</evidence>
<keyword evidence="12" id="KW-1185">Reference proteome</keyword>
<dbReference type="GO" id="GO:0043565">
    <property type="term" value="F:sequence-specific DNA binding"/>
    <property type="evidence" value="ECO:0007669"/>
    <property type="project" value="InterPro"/>
</dbReference>
<keyword evidence="4 11" id="KW-0238">DNA-binding</keyword>
<dbReference type="CDD" id="cd00009">
    <property type="entry name" value="AAA"/>
    <property type="match status" value="1"/>
</dbReference>
<evidence type="ECO:0000313" key="12">
    <source>
        <dbReference type="Proteomes" id="UP000184076"/>
    </source>
</evidence>
<name>A0A1M5EJL2_9BACT</name>
<protein>
    <submittedName>
        <fullName evidence="11">DNA-binding transcriptional response regulator, NtrC family, contains REC, AAA-type ATPase, and a Fis-type DNA-binding domains</fullName>
    </submittedName>
</protein>
<dbReference type="InterPro" id="IPR009057">
    <property type="entry name" value="Homeodomain-like_sf"/>
</dbReference>
<dbReference type="PANTHER" id="PTHR32071:SF119">
    <property type="entry name" value="SIGMA L-DEPENDENT TRANSCRIPTIONAL REGULATOR YPLP-RELATED"/>
    <property type="match status" value="1"/>
</dbReference>
<dbReference type="PROSITE" id="PS50045">
    <property type="entry name" value="SIGMA54_INTERACT_4"/>
    <property type="match status" value="1"/>
</dbReference>
<dbReference type="PROSITE" id="PS00688">
    <property type="entry name" value="SIGMA54_INTERACT_3"/>
    <property type="match status" value="1"/>
</dbReference>
<dbReference type="PROSITE" id="PS50110">
    <property type="entry name" value="RESPONSE_REGULATORY"/>
    <property type="match status" value="1"/>
</dbReference>
<dbReference type="InterPro" id="IPR001789">
    <property type="entry name" value="Sig_transdc_resp-reg_receiver"/>
</dbReference>
<organism evidence="11 12">
    <name type="scientific">Desulfacinum infernum DSM 9756</name>
    <dbReference type="NCBI Taxonomy" id="1121391"/>
    <lineage>
        <taxon>Bacteria</taxon>
        <taxon>Pseudomonadati</taxon>
        <taxon>Thermodesulfobacteriota</taxon>
        <taxon>Syntrophobacteria</taxon>
        <taxon>Syntrophobacterales</taxon>
        <taxon>Syntrophobacteraceae</taxon>
        <taxon>Desulfacinum</taxon>
    </lineage>
</organism>
<evidence type="ECO:0000256" key="5">
    <source>
        <dbReference type="ARBA" id="ARBA00023159"/>
    </source>
</evidence>
<evidence type="ECO:0000256" key="4">
    <source>
        <dbReference type="ARBA" id="ARBA00023125"/>
    </source>
</evidence>
<proteinExistence type="predicted"/>
<keyword evidence="3" id="KW-0805">Transcription regulation</keyword>
<sequence>MPSGSRKRVPTGLKHRGDEGWVEWEKIAPFREKKGHDGMTARILIVDDEKIARDNLEYVLRKEGYDVVAVDSGFRAFKELERSEFDLVMTDLRMERVDGMDVLERTKELYPETEVIVVTGYATVSSAVEAMKKGAYHYLPKPYKLDEVRILVRKALERRELEKEVRELRRQVKREAGGPVIIGKSEKMQQLLRMVEQIAPTDTNVLILGETGTGKELVARAVHAKSERCDRPFLAINCGAFTEELLANELFGHEKEAFTGARSTKKGLLESAQGGTVFLDEIGEMPPTMQVKLLRVLQERRLIRVGGTEEIPVDIRVVAATNRNLLKEVKKGRFRQDLYYRLNVITLYVPPLVERRDDIPLLCRHFLEKFSREQKKEIREISEDVLDVLTHYEFPGNVRELENIMERAVALAQGDRIEVSHLPPDLQQLTLRVPRPARREFLTLEEYEKDYILWVLKKVKGNKTKAAEILGIDRVSLWRRLKRFGLQEEPGGSRSR</sequence>
<dbReference type="InterPro" id="IPR027417">
    <property type="entry name" value="P-loop_NTPase"/>
</dbReference>
<gene>
    <name evidence="11" type="ORF">SAMN02745206_02672</name>
</gene>
<dbReference type="Gene3D" id="3.40.50.2300">
    <property type="match status" value="1"/>
</dbReference>
<dbReference type="InterPro" id="IPR025662">
    <property type="entry name" value="Sigma_54_int_dom_ATP-bd_1"/>
</dbReference>
<dbReference type="InterPro" id="IPR058031">
    <property type="entry name" value="AAA_lid_NorR"/>
</dbReference>
<dbReference type="Gene3D" id="1.10.10.60">
    <property type="entry name" value="Homeodomain-like"/>
    <property type="match status" value="1"/>
</dbReference>
<evidence type="ECO:0000256" key="2">
    <source>
        <dbReference type="ARBA" id="ARBA00022840"/>
    </source>
</evidence>
<dbReference type="Pfam" id="PF25601">
    <property type="entry name" value="AAA_lid_14"/>
    <property type="match status" value="1"/>
</dbReference>
<feature type="modified residue" description="4-aspartylphosphate" evidence="7">
    <location>
        <position position="91"/>
    </location>
</feature>
<dbReference type="AlphaFoldDB" id="A0A1M5EJL2"/>
<dbReference type="GO" id="GO:0006355">
    <property type="term" value="P:regulation of DNA-templated transcription"/>
    <property type="evidence" value="ECO:0007669"/>
    <property type="project" value="InterPro"/>
</dbReference>
<evidence type="ECO:0000259" key="9">
    <source>
        <dbReference type="PROSITE" id="PS50045"/>
    </source>
</evidence>
<evidence type="ECO:0000256" key="3">
    <source>
        <dbReference type="ARBA" id="ARBA00023015"/>
    </source>
</evidence>
<dbReference type="SUPFAM" id="SSF52172">
    <property type="entry name" value="CheY-like"/>
    <property type="match status" value="1"/>
</dbReference>
<evidence type="ECO:0000256" key="7">
    <source>
        <dbReference type="PROSITE-ProRule" id="PRU00169"/>
    </source>
</evidence>
<dbReference type="SMART" id="SM00448">
    <property type="entry name" value="REC"/>
    <property type="match status" value="1"/>
</dbReference>
<dbReference type="InterPro" id="IPR025944">
    <property type="entry name" value="Sigma_54_int_dom_CS"/>
</dbReference>
<dbReference type="InterPro" id="IPR002197">
    <property type="entry name" value="HTH_Fis"/>
</dbReference>
<evidence type="ECO:0000313" key="11">
    <source>
        <dbReference type="EMBL" id="SHF79397.1"/>
    </source>
</evidence>
<feature type="domain" description="Sigma-54 factor interaction" evidence="9">
    <location>
        <begin position="181"/>
        <end position="410"/>
    </location>
</feature>
<dbReference type="STRING" id="1121391.SAMN02745206_02672"/>
<keyword evidence="6" id="KW-0804">Transcription</keyword>
<dbReference type="InterPro" id="IPR011006">
    <property type="entry name" value="CheY-like_superfamily"/>
</dbReference>
<dbReference type="EMBL" id="FQVB01000027">
    <property type="protein sequence ID" value="SHF79397.1"/>
    <property type="molecule type" value="Genomic_DNA"/>
</dbReference>
<dbReference type="PANTHER" id="PTHR32071">
    <property type="entry name" value="TRANSCRIPTIONAL REGULATORY PROTEIN"/>
    <property type="match status" value="1"/>
</dbReference>
<dbReference type="SMART" id="SM00382">
    <property type="entry name" value="AAA"/>
    <property type="match status" value="1"/>
</dbReference>
<evidence type="ECO:0000256" key="6">
    <source>
        <dbReference type="ARBA" id="ARBA00023163"/>
    </source>
</evidence>
<dbReference type="SUPFAM" id="SSF46689">
    <property type="entry name" value="Homeodomain-like"/>
    <property type="match status" value="1"/>
</dbReference>
<dbReference type="GO" id="GO:0000160">
    <property type="term" value="P:phosphorelay signal transduction system"/>
    <property type="evidence" value="ECO:0007669"/>
    <property type="project" value="InterPro"/>
</dbReference>
<dbReference type="FunFam" id="1.10.8.60:FF:000014">
    <property type="entry name" value="DNA-binding transcriptional regulator NtrC"/>
    <property type="match status" value="1"/>
</dbReference>
<feature type="coiled-coil region" evidence="8">
    <location>
        <begin position="151"/>
        <end position="178"/>
    </location>
</feature>
<keyword evidence="7" id="KW-0597">Phosphoprotein</keyword>
<dbReference type="FunFam" id="3.40.50.300:FF:000006">
    <property type="entry name" value="DNA-binding transcriptional regulator NtrC"/>
    <property type="match status" value="1"/>
</dbReference>
<dbReference type="PROSITE" id="PS00675">
    <property type="entry name" value="SIGMA54_INTERACT_1"/>
    <property type="match status" value="1"/>
</dbReference>
<reference evidence="12" key="1">
    <citation type="submission" date="2016-11" db="EMBL/GenBank/DDBJ databases">
        <authorList>
            <person name="Varghese N."/>
            <person name="Submissions S."/>
        </authorList>
    </citation>
    <scope>NUCLEOTIDE SEQUENCE [LARGE SCALE GENOMIC DNA]</scope>
    <source>
        <strain evidence="12">DSM 9756</strain>
    </source>
</reference>